<feature type="region of interest" description="Disordered" evidence="1">
    <location>
        <begin position="260"/>
        <end position="288"/>
    </location>
</feature>
<dbReference type="EMBL" id="JAAKFY010000018">
    <property type="protein sequence ID" value="KAF3843590.1"/>
    <property type="molecule type" value="Genomic_DNA"/>
</dbReference>
<protein>
    <submittedName>
        <fullName evidence="2">Uncharacterized protein</fullName>
    </submittedName>
</protein>
<gene>
    <name evidence="2" type="ORF">F7725_002439</name>
</gene>
<proteinExistence type="predicted"/>
<sequence>MRSVMNGMKDPRIDRAIGVCKKVKKKTLASFFKKKTVSFTSQSEQDKIEAELDDPREVGLPFLSYSVIVDFHRAAQVFADPLVDRLASFPQPATLSRNRQLHYQPGVLPVAPRGSSVFSTLKTARQNKRTFIPSDVTVPQYAHIFSIVVQPCVQKPQSLSAHHGRPTADTDRQIATVLKVDVVLQAAENMKFCTDCGLVFITNFSPHNVHMIASLHFDCKCPADGQFLKNHLTVRCGVQRHTATPGFPLERAFPRTQFEEDVKEDGNHGQEAERGHHGDDHQVNEESAERELRVHVFVRHRYDKKPQLNLAHFRLPEVEERWSKVGEGVLGVSGSTPLYKQTHLDRV</sequence>
<accession>A0A7J5Y2K9</accession>
<name>A0A7J5Y2K9_DISMA</name>
<evidence type="ECO:0000313" key="2">
    <source>
        <dbReference type="EMBL" id="KAF3843590.1"/>
    </source>
</evidence>
<comment type="caution">
    <text evidence="2">The sequence shown here is derived from an EMBL/GenBank/DDBJ whole genome shotgun (WGS) entry which is preliminary data.</text>
</comment>
<evidence type="ECO:0000313" key="3">
    <source>
        <dbReference type="Proteomes" id="UP000518266"/>
    </source>
</evidence>
<reference evidence="2 3" key="1">
    <citation type="submission" date="2020-03" db="EMBL/GenBank/DDBJ databases">
        <title>Dissostichus mawsoni Genome sequencing and assembly.</title>
        <authorList>
            <person name="Park H."/>
        </authorList>
    </citation>
    <scope>NUCLEOTIDE SEQUENCE [LARGE SCALE GENOMIC DNA]</scope>
    <source>
        <strain evidence="2">DM0001</strain>
        <tissue evidence="2">Muscle</tissue>
    </source>
</reference>
<dbReference type="Proteomes" id="UP000518266">
    <property type="component" value="Unassembled WGS sequence"/>
</dbReference>
<evidence type="ECO:0000256" key="1">
    <source>
        <dbReference type="SAM" id="MobiDB-lite"/>
    </source>
</evidence>
<dbReference type="AlphaFoldDB" id="A0A7J5Y2K9"/>
<organism evidence="2 3">
    <name type="scientific">Dissostichus mawsoni</name>
    <name type="common">Antarctic cod</name>
    <dbReference type="NCBI Taxonomy" id="36200"/>
    <lineage>
        <taxon>Eukaryota</taxon>
        <taxon>Metazoa</taxon>
        <taxon>Chordata</taxon>
        <taxon>Craniata</taxon>
        <taxon>Vertebrata</taxon>
        <taxon>Euteleostomi</taxon>
        <taxon>Actinopterygii</taxon>
        <taxon>Neopterygii</taxon>
        <taxon>Teleostei</taxon>
        <taxon>Neoteleostei</taxon>
        <taxon>Acanthomorphata</taxon>
        <taxon>Eupercaria</taxon>
        <taxon>Perciformes</taxon>
        <taxon>Notothenioidei</taxon>
        <taxon>Nototheniidae</taxon>
        <taxon>Dissostichus</taxon>
    </lineage>
</organism>
<keyword evidence="3" id="KW-1185">Reference proteome</keyword>